<dbReference type="PANTHER" id="PTHR30472:SF24">
    <property type="entry name" value="FERRIC ENTEROBACTIN TRANSPORT SYSTEM PERMEASE PROTEIN FEPG"/>
    <property type="match status" value="1"/>
</dbReference>
<organism evidence="10 11">
    <name type="scientific">Brenneria corticis</name>
    <dbReference type="NCBI Taxonomy" id="2173106"/>
    <lineage>
        <taxon>Bacteria</taxon>
        <taxon>Pseudomonadati</taxon>
        <taxon>Pseudomonadota</taxon>
        <taxon>Gammaproteobacteria</taxon>
        <taxon>Enterobacterales</taxon>
        <taxon>Pectobacteriaceae</taxon>
        <taxon>Brenneria</taxon>
    </lineage>
</organism>
<dbReference type="GO" id="GO:0042935">
    <property type="term" value="P:achromobactin transport"/>
    <property type="evidence" value="ECO:0007669"/>
    <property type="project" value="UniProtKB-ARBA"/>
</dbReference>
<feature type="transmembrane region" description="Helical" evidence="9">
    <location>
        <begin position="151"/>
        <end position="173"/>
    </location>
</feature>
<evidence type="ECO:0000256" key="5">
    <source>
        <dbReference type="ARBA" id="ARBA00022692"/>
    </source>
</evidence>
<evidence type="ECO:0000313" key="10">
    <source>
        <dbReference type="EMBL" id="PWC11837.1"/>
    </source>
</evidence>
<name>A0A2U1TR10_9GAMM</name>
<comment type="function">
    <text evidence="8">Part of the binding-protein-dependent transport system CbrABCD for uptake of the siderophore achromobactin. Probably responsible for the translocation of the substrate across the membrane.</text>
</comment>
<dbReference type="InterPro" id="IPR037294">
    <property type="entry name" value="ABC_BtuC-like"/>
</dbReference>
<keyword evidence="7 9" id="KW-0472">Membrane</keyword>
<dbReference type="FunFam" id="1.10.3470.10:FF:000001">
    <property type="entry name" value="Vitamin B12 ABC transporter permease BtuC"/>
    <property type="match status" value="1"/>
</dbReference>
<dbReference type="RefSeq" id="WP_136167892.1">
    <property type="nucleotide sequence ID" value="NZ_KZ819089.1"/>
</dbReference>
<protein>
    <submittedName>
        <fullName evidence="10">Iron-enterobactin ABC transporter permease</fullName>
    </submittedName>
</protein>
<reference evidence="10 11" key="1">
    <citation type="submission" date="2018-04" db="EMBL/GenBank/DDBJ databases">
        <title>Brenneria corticis sp.nov.</title>
        <authorList>
            <person name="Li Y."/>
        </authorList>
    </citation>
    <scope>NUCLEOTIDE SEQUENCE [LARGE SCALE GENOMIC DNA]</scope>
    <source>
        <strain evidence="10 11">CFCC 11842</strain>
    </source>
</reference>
<evidence type="ECO:0000256" key="9">
    <source>
        <dbReference type="SAM" id="Phobius"/>
    </source>
</evidence>
<feature type="transmembrane region" description="Helical" evidence="9">
    <location>
        <begin position="67"/>
        <end position="87"/>
    </location>
</feature>
<comment type="caution">
    <text evidence="10">The sequence shown here is derived from an EMBL/GenBank/DDBJ whole genome shotgun (WGS) entry which is preliminary data.</text>
</comment>
<feature type="transmembrane region" description="Helical" evidence="9">
    <location>
        <begin position="203"/>
        <end position="222"/>
    </location>
</feature>
<dbReference type="SUPFAM" id="SSF81345">
    <property type="entry name" value="ABC transporter involved in vitamin B12 uptake, BtuC"/>
    <property type="match status" value="1"/>
</dbReference>
<dbReference type="CDD" id="cd06550">
    <property type="entry name" value="TM_ABC_iron-siderophores_like"/>
    <property type="match status" value="1"/>
</dbReference>
<accession>A0A2U1TR10</accession>
<evidence type="ECO:0000256" key="6">
    <source>
        <dbReference type="ARBA" id="ARBA00022989"/>
    </source>
</evidence>
<dbReference type="AlphaFoldDB" id="A0A2U1TR10"/>
<evidence type="ECO:0000256" key="3">
    <source>
        <dbReference type="ARBA" id="ARBA00022448"/>
    </source>
</evidence>
<sequence length="334" mass="34873">MMMQLGLTQGALRRRGYCGVMVILCLTLAILALVSGTMQLSVAQVLRALWGEGPAGIVTIVVQWRLPRVVMALILGASLGVSGAIFQSLLRNSLGSPDIIGFNTGAYTGALMSIILFNGGEFSTAVGALAGGILSSALVWLLTWRQGIQGFRLIIIGIAVSALLYSVNTWLIISASLESAMSAALWGAGSLNGITWSKGFPSLLFIATAFTLSLLLTRRMTLMEMGDDTARALGVPVEISRLLLMVIGVALTAAVTAAAGPISFISLCAPQIARRLSGADIPSLPAAALTGAFLLLAADFLAQRLFAPNQLPVGVVTVCIGGIYLLVLLTRESR</sequence>
<keyword evidence="11" id="KW-1185">Reference proteome</keyword>
<dbReference type="Proteomes" id="UP000296159">
    <property type="component" value="Unassembled WGS sequence"/>
</dbReference>
<keyword evidence="4" id="KW-1003">Cell membrane</keyword>
<dbReference type="Pfam" id="PF01032">
    <property type="entry name" value="FecCD"/>
    <property type="match status" value="1"/>
</dbReference>
<feature type="transmembrane region" description="Helical" evidence="9">
    <location>
        <begin position="99"/>
        <end position="119"/>
    </location>
</feature>
<evidence type="ECO:0000256" key="2">
    <source>
        <dbReference type="ARBA" id="ARBA00007935"/>
    </source>
</evidence>
<dbReference type="NCBIfam" id="NF007759">
    <property type="entry name" value="PRK10440.1"/>
    <property type="match status" value="1"/>
</dbReference>
<keyword evidence="6 9" id="KW-1133">Transmembrane helix</keyword>
<keyword evidence="3" id="KW-0813">Transport</keyword>
<feature type="transmembrane region" description="Helical" evidence="9">
    <location>
        <begin position="281"/>
        <end position="298"/>
    </location>
</feature>
<proteinExistence type="inferred from homology"/>
<feature type="transmembrane region" description="Helical" evidence="9">
    <location>
        <begin position="242"/>
        <end position="269"/>
    </location>
</feature>
<dbReference type="Gene3D" id="1.10.3470.10">
    <property type="entry name" value="ABC transporter involved in vitamin B12 uptake, BtuC"/>
    <property type="match status" value="1"/>
</dbReference>
<evidence type="ECO:0000256" key="1">
    <source>
        <dbReference type="ARBA" id="ARBA00004651"/>
    </source>
</evidence>
<feature type="transmembrane region" description="Helical" evidence="9">
    <location>
        <begin position="125"/>
        <end position="144"/>
    </location>
</feature>
<dbReference type="InterPro" id="IPR000522">
    <property type="entry name" value="ABC_transptr_permease_BtuC"/>
</dbReference>
<gene>
    <name evidence="10" type="ORF">DDT56_18570</name>
</gene>
<dbReference type="PANTHER" id="PTHR30472">
    <property type="entry name" value="FERRIC ENTEROBACTIN TRANSPORT SYSTEM PERMEASE PROTEIN"/>
    <property type="match status" value="1"/>
</dbReference>
<evidence type="ECO:0000256" key="4">
    <source>
        <dbReference type="ARBA" id="ARBA00022475"/>
    </source>
</evidence>
<feature type="transmembrane region" description="Helical" evidence="9">
    <location>
        <begin position="310"/>
        <end position="329"/>
    </location>
</feature>
<evidence type="ECO:0000256" key="7">
    <source>
        <dbReference type="ARBA" id="ARBA00023136"/>
    </source>
</evidence>
<comment type="similarity">
    <text evidence="2">Belongs to the binding-protein-dependent transport system permease family. FecCD subfamily.</text>
</comment>
<evidence type="ECO:0000256" key="8">
    <source>
        <dbReference type="ARBA" id="ARBA00053987"/>
    </source>
</evidence>
<dbReference type="EMBL" id="QDKH01000026">
    <property type="protein sequence ID" value="PWC11837.1"/>
    <property type="molecule type" value="Genomic_DNA"/>
</dbReference>
<dbReference type="GO" id="GO:0022857">
    <property type="term" value="F:transmembrane transporter activity"/>
    <property type="evidence" value="ECO:0007669"/>
    <property type="project" value="InterPro"/>
</dbReference>
<keyword evidence="5 9" id="KW-0812">Transmembrane</keyword>
<dbReference type="GO" id="GO:0033214">
    <property type="term" value="P:siderophore-iron import into cell"/>
    <property type="evidence" value="ECO:0007669"/>
    <property type="project" value="TreeGrafter"/>
</dbReference>
<comment type="subcellular location">
    <subcellularLocation>
        <location evidence="1">Cell membrane</location>
        <topology evidence="1">Multi-pass membrane protein</topology>
    </subcellularLocation>
</comment>
<evidence type="ECO:0000313" key="11">
    <source>
        <dbReference type="Proteomes" id="UP000296159"/>
    </source>
</evidence>
<dbReference type="GO" id="GO:0005886">
    <property type="term" value="C:plasma membrane"/>
    <property type="evidence" value="ECO:0007669"/>
    <property type="project" value="UniProtKB-SubCell"/>
</dbReference>